<dbReference type="Pfam" id="PF06808">
    <property type="entry name" value="DctM"/>
    <property type="match status" value="1"/>
</dbReference>
<dbReference type="EMBL" id="FOPZ01000014">
    <property type="protein sequence ID" value="SFH64171.1"/>
    <property type="molecule type" value="Genomic_DNA"/>
</dbReference>
<feature type="transmembrane region" description="Helical" evidence="1">
    <location>
        <begin position="299"/>
        <end position="326"/>
    </location>
</feature>
<gene>
    <name evidence="3" type="ORF">SAMN04488066_11447</name>
</gene>
<proteinExistence type="predicted"/>
<feature type="transmembrane region" description="Helical" evidence="1">
    <location>
        <begin position="487"/>
        <end position="508"/>
    </location>
</feature>
<feature type="transmembrane region" description="Helical" evidence="1">
    <location>
        <begin position="363"/>
        <end position="387"/>
    </location>
</feature>
<evidence type="ECO:0000256" key="1">
    <source>
        <dbReference type="SAM" id="Phobius"/>
    </source>
</evidence>
<dbReference type="PANTHER" id="PTHR43849:SF2">
    <property type="entry name" value="BLL3936 PROTEIN"/>
    <property type="match status" value="1"/>
</dbReference>
<sequence length="663" mass="70092">MDTQAEHTTGPSSWIRGLDVTVTLAAVLFWAIALGWIYTQTWSPVKYGVIFVGGIMTVYALNETKESLEEGSWVDAAVLLPAAGVLITASAYFFANFDTVYLLRQGFATPHEYMLARLVIVSLLYLTWREFGNLFLGLVIGVMLYAIFGDSVPGVLGHAGMTELTLLQALVTDLYGFYGSLTQLTASWIAPFLLYAGLLFAYGAFDLILRLAIVAAGRIRSGVAQTAVLSSAVIGSINGSYTANAAMTGSFTIPTMKESGMAGHRAAAIEAVASTAGQVLPPVMGASAFVMASYLGVAYLNIVIAGMVPAAILVASIAIAVHYTAISDASDQDMEFSEFFDEEMTSSEKVIEGVRFGLPFGVLIYYLGIAQYTVMTSALYTVIAMVLTGVLMPPVQRLVDGSETTFVTEFVTQVKNTIHGFRRGAIILAPIAIILVVVSGVVNLFSTTGVPAKIALLMINLSGGVLLFAVLLGMAVAIVMGVGMPTVAAYVIVAILIVPTFVSDFGIARETAHYTMFYAAILAGITPPVATAAVVAAGIAEANFWRTCGAALKIAAPLFVLPVAFVYNPGLISMSPDANTLFLGALVMMGAITIIYGLNYPFELSIGRITLVRVGLTVLGVLIMTYPVLVLKLVGIAVFVAVFIGEKVMVRGMDLPFGSGVNQ</sequence>
<dbReference type="InterPro" id="IPR010656">
    <property type="entry name" value="DctM"/>
</dbReference>
<feature type="transmembrane region" description="Helical" evidence="1">
    <location>
        <begin position="73"/>
        <end position="95"/>
    </location>
</feature>
<feature type="transmembrane region" description="Helical" evidence="1">
    <location>
        <begin position="457"/>
        <end position="480"/>
    </location>
</feature>
<feature type="transmembrane region" description="Helical" evidence="1">
    <location>
        <begin position="44"/>
        <end position="61"/>
    </location>
</feature>
<keyword evidence="1" id="KW-0812">Transmembrane</keyword>
<feature type="domain" description="TRAP C4-dicarboxylate transport system permease DctM subunit" evidence="2">
    <location>
        <begin position="125"/>
        <end position="570"/>
    </location>
</feature>
<feature type="transmembrane region" description="Helical" evidence="1">
    <location>
        <begin position="188"/>
        <end position="209"/>
    </location>
</feature>
<dbReference type="AlphaFoldDB" id="A0A1I3BQX0"/>
<feature type="transmembrane region" description="Helical" evidence="1">
    <location>
        <begin position="514"/>
        <end position="538"/>
    </location>
</feature>
<feature type="transmembrane region" description="Helical" evidence="1">
    <location>
        <begin position="425"/>
        <end position="445"/>
    </location>
</feature>
<dbReference type="OrthoDB" id="371890at2157"/>
<dbReference type="InterPro" id="IPR011853">
    <property type="entry name" value="TRAP_DctM-Dct_fused"/>
</dbReference>
<feature type="transmembrane region" description="Helical" evidence="1">
    <location>
        <begin position="550"/>
        <end position="568"/>
    </location>
</feature>
<dbReference type="NCBIfam" id="TIGR02123">
    <property type="entry name" value="TRAP_fused"/>
    <property type="match status" value="1"/>
</dbReference>
<dbReference type="RefSeq" id="WP_149784938.1">
    <property type="nucleotide sequence ID" value="NZ_BAAADP010000005.1"/>
</dbReference>
<keyword evidence="1" id="KW-0472">Membrane</keyword>
<keyword evidence="4" id="KW-1185">Reference proteome</keyword>
<dbReference type="PANTHER" id="PTHR43849">
    <property type="entry name" value="BLL3936 PROTEIN"/>
    <property type="match status" value="1"/>
</dbReference>
<evidence type="ECO:0000313" key="3">
    <source>
        <dbReference type="EMBL" id="SFH64171.1"/>
    </source>
</evidence>
<dbReference type="Proteomes" id="UP000323537">
    <property type="component" value="Unassembled WGS sequence"/>
</dbReference>
<reference evidence="3 4" key="1">
    <citation type="submission" date="2016-10" db="EMBL/GenBank/DDBJ databases">
        <authorList>
            <person name="Varghese N."/>
            <person name="Submissions S."/>
        </authorList>
    </citation>
    <scope>NUCLEOTIDE SEQUENCE [LARGE SCALE GENOMIC DNA]</scope>
    <source>
        <strain evidence="3 4">CGMCC 1.6377</strain>
    </source>
</reference>
<organism evidence="3 4">
    <name type="scientific">Halorubrum aquaticum</name>
    <dbReference type="NCBI Taxonomy" id="387340"/>
    <lineage>
        <taxon>Archaea</taxon>
        <taxon>Methanobacteriati</taxon>
        <taxon>Methanobacteriota</taxon>
        <taxon>Stenosarchaea group</taxon>
        <taxon>Halobacteria</taxon>
        <taxon>Halobacteriales</taxon>
        <taxon>Haloferacaceae</taxon>
        <taxon>Halorubrum</taxon>
    </lineage>
</organism>
<feature type="transmembrane region" description="Helical" evidence="1">
    <location>
        <begin position="131"/>
        <end position="148"/>
    </location>
</feature>
<evidence type="ECO:0000313" key="4">
    <source>
        <dbReference type="Proteomes" id="UP000323537"/>
    </source>
</evidence>
<feature type="transmembrane region" description="Helical" evidence="1">
    <location>
        <begin position="580"/>
        <end position="602"/>
    </location>
</feature>
<feature type="transmembrane region" description="Helical" evidence="1">
    <location>
        <begin position="20"/>
        <end position="38"/>
    </location>
</feature>
<name>A0A1I3BQX0_9EURY</name>
<evidence type="ECO:0000259" key="2">
    <source>
        <dbReference type="Pfam" id="PF06808"/>
    </source>
</evidence>
<feature type="transmembrane region" description="Helical" evidence="1">
    <location>
        <begin position="614"/>
        <end position="644"/>
    </location>
</feature>
<accession>A0A1I3BQX0</accession>
<protein>
    <submittedName>
        <fullName evidence="3">TRAP transporter, 4TM/12TM fusion protein</fullName>
    </submittedName>
</protein>
<keyword evidence="1" id="KW-1133">Transmembrane helix</keyword>